<evidence type="ECO:0000256" key="1">
    <source>
        <dbReference type="SAM" id="SignalP"/>
    </source>
</evidence>
<evidence type="ECO:0000313" key="2">
    <source>
        <dbReference type="EMBL" id="MBC2651753.1"/>
    </source>
</evidence>
<reference evidence="2 3" key="1">
    <citation type="submission" date="2020-08" db="EMBL/GenBank/DDBJ databases">
        <title>The genome sequence of Novosphingobium flavum 4Y4.</title>
        <authorList>
            <person name="Liu Y."/>
        </authorList>
    </citation>
    <scope>NUCLEOTIDE SEQUENCE [LARGE SCALE GENOMIC DNA]</scope>
    <source>
        <strain evidence="2 3">4Y4</strain>
    </source>
</reference>
<protein>
    <submittedName>
        <fullName evidence="2">Uncharacterized protein</fullName>
    </submittedName>
</protein>
<dbReference type="AlphaFoldDB" id="A0A7X1KC06"/>
<name>A0A7X1KC06_9SPHN</name>
<dbReference type="RefSeq" id="WP_185683168.1">
    <property type="nucleotide sequence ID" value="NZ_JACLAU010000009.1"/>
</dbReference>
<accession>A0A7X1KC06</accession>
<keyword evidence="3" id="KW-1185">Reference proteome</keyword>
<sequence>MLATLVALLTLPVTASTLSPVGGAGLAGCAAGEATGCQPEQDRLRTAIRVGKRCHPDPTKSKSCREVLIEQKAPKEAALAEAR</sequence>
<feature type="signal peptide" evidence="1">
    <location>
        <begin position="1"/>
        <end position="15"/>
    </location>
</feature>
<organism evidence="2 3">
    <name type="scientific">Novosphingobium aerophilum</name>
    <dbReference type="NCBI Taxonomy" id="2839843"/>
    <lineage>
        <taxon>Bacteria</taxon>
        <taxon>Pseudomonadati</taxon>
        <taxon>Pseudomonadota</taxon>
        <taxon>Alphaproteobacteria</taxon>
        <taxon>Sphingomonadales</taxon>
        <taxon>Sphingomonadaceae</taxon>
        <taxon>Novosphingobium</taxon>
    </lineage>
</organism>
<feature type="chain" id="PRO_5031556787" evidence="1">
    <location>
        <begin position="16"/>
        <end position="83"/>
    </location>
</feature>
<dbReference type="EMBL" id="JACLAU010000009">
    <property type="protein sequence ID" value="MBC2651753.1"/>
    <property type="molecule type" value="Genomic_DNA"/>
</dbReference>
<gene>
    <name evidence="2" type="ORF">H7F49_08560</name>
</gene>
<proteinExistence type="predicted"/>
<comment type="caution">
    <text evidence="2">The sequence shown here is derived from an EMBL/GenBank/DDBJ whole genome shotgun (WGS) entry which is preliminary data.</text>
</comment>
<dbReference type="Proteomes" id="UP000520156">
    <property type="component" value="Unassembled WGS sequence"/>
</dbReference>
<keyword evidence="1" id="KW-0732">Signal</keyword>
<evidence type="ECO:0000313" key="3">
    <source>
        <dbReference type="Proteomes" id="UP000520156"/>
    </source>
</evidence>